<accession>A0A0B5SHS8</accession>
<evidence type="ECO:0008006" key="13">
    <source>
        <dbReference type="Google" id="ProtNLM"/>
    </source>
</evidence>
<sequence>MMHYSKEDWRNYTLDVISNNERESMEEHLYECDHCLALYMESIDEQHENLPMINDDSFTNEVMTQINFETLQPNENIKTNSLKRTIIHYIIATAATIIFMVSGLFQYIFTATSNFEKSSKHNESSISQQIVNKSVDTSKKDGGSKHE</sequence>
<keyword evidence="2" id="KW-0472">Membrane</keyword>
<dbReference type="Proteomes" id="UP000190696">
    <property type="component" value="Unassembled WGS sequence"/>
</dbReference>
<keyword evidence="2" id="KW-1133">Transmembrane helix</keyword>
<evidence type="ECO:0000313" key="12">
    <source>
        <dbReference type="Proteomes" id="UP000596196"/>
    </source>
</evidence>
<evidence type="ECO:0000313" key="5">
    <source>
        <dbReference type="EMBL" id="PJN69788.1"/>
    </source>
</evidence>
<protein>
    <recommendedName>
        <fullName evidence="13">Group-specific protein</fullName>
    </recommendedName>
</protein>
<reference evidence="6 12" key="5">
    <citation type="submission" date="2020-12" db="EMBL/GenBank/DDBJ databases">
        <title>FDA dAtabase for Regulatory Grade micrObial Sequences (FDA-ARGOS): Supporting development and validation of Infectious Disease Dx tests.</title>
        <authorList>
            <person name="Nelson B."/>
            <person name="Plummer A."/>
            <person name="Tallon L."/>
            <person name="Sadzewicz L."/>
            <person name="Zhao X."/>
            <person name="Boylan J."/>
            <person name="Ott S."/>
            <person name="Bowen H."/>
            <person name="Vavikolanu K."/>
            <person name="Mehta A."/>
            <person name="Aluvathingal J."/>
            <person name="Nadendla S."/>
            <person name="Myers T."/>
            <person name="Yan Y."/>
            <person name="Sichtig H."/>
        </authorList>
    </citation>
    <scope>NUCLEOTIDE SEQUENCE [LARGE SCALE GENOMIC DNA]</scope>
    <source>
        <strain evidence="6 12">FDAARGOS_924</strain>
    </source>
</reference>
<name>A0A084J695_BACMY</name>
<accession>A0A084J695</accession>
<evidence type="ECO:0000313" key="4">
    <source>
        <dbReference type="EMBL" id="OOR06886.1"/>
    </source>
</evidence>
<dbReference type="EMBL" id="MUAI01000005">
    <property type="protein sequence ID" value="OOR06886.1"/>
    <property type="molecule type" value="Genomic_DNA"/>
</dbReference>
<evidence type="ECO:0000313" key="3">
    <source>
        <dbReference type="EMBL" id="EJR37869.1"/>
    </source>
</evidence>
<dbReference type="EMBL" id="FMAK01000026">
    <property type="protein sequence ID" value="SCB67557.1"/>
    <property type="molecule type" value="Genomic_DNA"/>
</dbReference>
<dbReference type="Proteomes" id="UP000006976">
    <property type="component" value="Unassembled WGS sequence"/>
</dbReference>
<dbReference type="AlphaFoldDB" id="A0A084J695"/>
<dbReference type="Proteomes" id="UP000596196">
    <property type="component" value="Chromosome"/>
</dbReference>
<keyword evidence="12" id="KW-1185">Reference proteome</keyword>
<evidence type="ECO:0000313" key="11">
    <source>
        <dbReference type="Proteomes" id="UP000236165"/>
    </source>
</evidence>
<dbReference type="EMBL" id="AHEV01000022">
    <property type="protein sequence ID" value="EJR37869.1"/>
    <property type="molecule type" value="Genomic_DNA"/>
</dbReference>
<reference evidence="5 11" key="3">
    <citation type="submission" date="2016-10" db="EMBL/GenBank/DDBJ databases">
        <title>Genome Sequence of Bacillus weihenstephanensis GM6LP.</title>
        <authorList>
            <person name="Poehlein A."/>
            <person name="Wemheuer F."/>
            <person name="Hollensteiner J."/>
            <person name="Wemheuer B."/>
        </authorList>
    </citation>
    <scope>NUCLEOTIDE SEQUENCE [LARGE SCALE GENOMIC DNA]</scope>
    <source>
        <strain evidence="5 11">GM6LP</strain>
    </source>
</reference>
<proteinExistence type="predicted"/>
<feature type="compositionally biased region" description="Basic and acidic residues" evidence="1">
    <location>
        <begin position="136"/>
        <end position="147"/>
    </location>
</feature>
<reference evidence="3 8" key="1">
    <citation type="submission" date="2012-04" db="EMBL/GenBank/DDBJ databases">
        <title>The Genome Sequence of Bacillus cereus VD078.</title>
        <authorList>
            <consortium name="The Broad Institute Genome Sequencing Platform"/>
            <consortium name="The Broad Institute Genome Sequencing Center for Infectious Disease"/>
            <person name="Feldgarden M."/>
            <person name="Van der Auwera G.A."/>
            <person name="Mahillon J."/>
            <person name="Duprez V."/>
            <person name="Timmery S."/>
            <person name="Mattelet C."/>
            <person name="Dierick K."/>
            <person name="Sun M."/>
            <person name="Yu Z."/>
            <person name="Zhu L."/>
            <person name="Hu X."/>
            <person name="Shank E.B."/>
            <person name="Swiecicka I."/>
            <person name="Hansen B.M."/>
            <person name="Andrup L."/>
            <person name="Young S.K."/>
            <person name="Zeng Q."/>
            <person name="Gargeya S."/>
            <person name="Fitzgerald M."/>
            <person name="Haas B."/>
            <person name="Abouelleil A."/>
            <person name="Alvarado L."/>
            <person name="Arachchi H.M."/>
            <person name="Berlin A."/>
            <person name="Chapman S.B."/>
            <person name="Goldberg J."/>
            <person name="Griggs A."/>
            <person name="Gujja S."/>
            <person name="Hansen M."/>
            <person name="Howarth C."/>
            <person name="Imamovic A."/>
            <person name="Larimer J."/>
            <person name="McCowen C."/>
            <person name="Montmayeur A."/>
            <person name="Murphy C."/>
            <person name="Neiman D."/>
            <person name="Pearson M."/>
            <person name="Priest M."/>
            <person name="Roberts A."/>
            <person name="Saif S."/>
            <person name="Shea T."/>
            <person name="Sisk P."/>
            <person name="Sykes S."/>
            <person name="Wortman J."/>
            <person name="Nusbaum C."/>
            <person name="Birren B."/>
        </authorList>
    </citation>
    <scope>NUCLEOTIDE SEQUENCE [LARGE SCALE GENOMIC DNA]</scope>
    <source>
        <strain evidence="3 8">VD078</strain>
    </source>
</reference>
<reference evidence="4 9" key="4">
    <citation type="submission" date="2017-01" db="EMBL/GenBank/DDBJ databases">
        <title>Bacillus cereus isolates.</title>
        <authorList>
            <person name="Beno S.M."/>
        </authorList>
    </citation>
    <scope>NUCLEOTIDE SEQUENCE [LARGE SCALE GENOMIC DNA]</scope>
    <source>
        <strain evidence="4 9">FSL W7-1108</strain>
    </source>
</reference>
<dbReference type="KEGG" id="bmyo:BG05_4189"/>
<dbReference type="RefSeq" id="WP_002126705.1">
    <property type="nucleotide sequence ID" value="NZ_CM000719.1"/>
</dbReference>
<feature type="transmembrane region" description="Helical" evidence="2">
    <location>
        <begin position="86"/>
        <end position="109"/>
    </location>
</feature>
<keyword evidence="2" id="KW-0812">Transmembrane</keyword>
<evidence type="ECO:0000313" key="10">
    <source>
        <dbReference type="Proteomes" id="UP000195696"/>
    </source>
</evidence>
<evidence type="ECO:0000313" key="8">
    <source>
        <dbReference type="Proteomes" id="UP000006976"/>
    </source>
</evidence>
<accession>J8F3A0</accession>
<reference evidence="7 10" key="2">
    <citation type="submission" date="2016-08" db="EMBL/GenBank/DDBJ databases">
        <authorList>
            <person name="Seilhamer J.J."/>
        </authorList>
    </citation>
    <scope>NUCLEOTIDE SEQUENCE [LARGE SCALE GENOMIC DNA]</scope>
    <source>
        <strain evidence="7 10">SDA_GO95</strain>
    </source>
</reference>
<evidence type="ECO:0000313" key="7">
    <source>
        <dbReference type="EMBL" id="SCB67557.1"/>
    </source>
</evidence>
<gene>
    <name evidence="5" type="ORF">BACWE_28280</name>
    <name evidence="4" type="ORF">BW900_09505</name>
    <name evidence="7" type="ORF">BWGO95_01680</name>
    <name evidence="6" type="ORF">I6G81_09205</name>
    <name evidence="3" type="ORF">III_03622</name>
</gene>
<dbReference type="Proteomes" id="UP000236165">
    <property type="component" value="Unassembled WGS sequence"/>
</dbReference>
<dbReference type="EMBL" id="MKZQ01000035">
    <property type="protein sequence ID" value="PJN69788.1"/>
    <property type="molecule type" value="Genomic_DNA"/>
</dbReference>
<feature type="region of interest" description="Disordered" evidence="1">
    <location>
        <begin position="121"/>
        <end position="147"/>
    </location>
</feature>
<feature type="compositionally biased region" description="Polar residues" evidence="1">
    <location>
        <begin position="124"/>
        <end position="135"/>
    </location>
</feature>
<organism evidence="4 9">
    <name type="scientific">Bacillus mycoides</name>
    <dbReference type="NCBI Taxonomy" id="1405"/>
    <lineage>
        <taxon>Bacteria</taxon>
        <taxon>Bacillati</taxon>
        <taxon>Bacillota</taxon>
        <taxon>Bacilli</taxon>
        <taxon>Bacillales</taxon>
        <taxon>Bacillaceae</taxon>
        <taxon>Bacillus</taxon>
        <taxon>Bacillus cereus group</taxon>
    </lineage>
</organism>
<evidence type="ECO:0000313" key="9">
    <source>
        <dbReference type="Proteomes" id="UP000190696"/>
    </source>
</evidence>
<evidence type="ECO:0000313" key="6">
    <source>
        <dbReference type="EMBL" id="QQA17614.1"/>
    </source>
</evidence>
<evidence type="ECO:0000256" key="2">
    <source>
        <dbReference type="SAM" id="Phobius"/>
    </source>
</evidence>
<dbReference type="EMBL" id="CP065877">
    <property type="protein sequence ID" value="QQA17614.1"/>
    <property type="molecule type" value="Genomic_DNA"/>
</dbReference>
<evidence type="ECO:0000256" key="1">
    <source>
        <dbReference type="SAM" id="MobiDB-lite"/>
    </source>
</evidence>
<dbReference type="Proteomes" id="UP000195696">
    <property type="component" value="Unassembled WGS sequence"/>
</dbReference>